<feature type="region of interest" description="Disordered" evidence="1">
    <location>
        <begin position="1"/>
        <end position="77"/>
    </location>
</feature>
<proteinExistence type="predicted"/>
<protein>
    <submittedName>
        <fullName evidence="2">Uncharacterized protein</fullName>
    </submittedName>
</protein>
<evidence type="ECO:0000256" key="1">
    <source>
        <dbReference type="SAM" id="MobiDB-lite"/>
    </source>
</evidence>
<reference evidence="2 3" key="1">
    <citation type="submission" date="2023-03" db="EMBL/GenBank/DDBJ databases">
        <title>High-quality genome of Scylla paramamosain provides insights in environmental adaptation.</title>
        <authorList>
            <person name="Zhang L."/>
        </authorList>
    </citation>
    <scope>NUCLEOTIDE SEQUENCE [LARGE SCALE GENOMIC DNA]</scope>
    <source>
        <strain evidence="2">LZ_2023a</strain>
        <tissue evidence="2">Muscle</tissue>
    </source>
</reference>
<dbReference type="EMBL" id="JARAKH010000015">
    <property type="protein sequence ID" value="KAK8396702.1"/>
    <property type="molecule type" value="Genomic_DNA"/>
</dbReference>
<feature type="compositionally biased region" description="Basic and acidic residues" evidence="1">
    <location>
        <begin position="64"/>
        <end position="75"/>
    </location>
</feature>
<keyword evidence="3" id="KW-1185">Reference proteome</keyword>
<evidence type="ECO:0000313" key="3">
    <source>
        <dbReference type="Proteomes" id="UP001487740"/>
    </source>
</evidence>
<feature type="region of interest" description="Disordered" evidence="1">
    <location>
        <begin position="210"/>
        <end position="247"/>
    </location>
</feature>
<feature type="compositionally biased region" description="Low complexity" evidence="1">
    <location>
        <begin position="36"/>
        <end position="48"/>
    </location>
</feature>
<dbReference type="Proteomes" id="UP001487740">
    <property type="component" value="Unassembled WGS sequence"/>
</dbReference>
<evidence type="ECO:0000313" key="2">
    <source>
        <dbReference type="EMBL" id="KAK8396702.1"/>
    </source>
</evidence>
<dbReference type="AlphaFoldDB" id="A0AAW0U9F3"/>
<sequence>MMPPLPLTSPAIPPPLDSGTRSQGPTVTEPPPPSTSLPSGSMLGLGVPQGECSPPRLFSPRTSTRWDRTGREKGRQGIVGMHFRVAWGPCGHTSYPLRGSVESPRPATPSQPCLGVPALTSLPHPHRRDCSLAPWGLFTSVPRDLKKGRWLWASFAEIPEVPKGGQGWAASDLFRGTFVFGRVHALQSRAESTHAALDLCKSCPLAEVKGPSLLSHNKPPQPRPLPLPTPPPTPPPRSATPTPQHVS</sequence>
<feature type="compositionally biased region" description="Pro residues" evidence="1">
    <location>
        <begin position="1"/>
        <end position="16"/>
    </location>
</feature>
<comment type="caution">
    <text evidence="2">The sequence shown here is derived from an EMBL/GenBank/DDBJ whole genome shotgun (WGS) entry which is preliminary data.</text>
</comment>
<organism evidence="2 3">
    <name type="scientific">Scylla paramamosain</name>
    <name type="common">Mud crab</name>
    <dbReference type="NCBI Taxonomy" id="85552"/>
    <lineage>
        <taxon>Eukaryota</taxon>
        <taxon>Metazoa</taxon>
        <taxon>Ecdysozoa</taxon>
        <taxon>Arthropoda</taxon>
        <taxon>Crustacea</taxon>
        <taxon>Multicrustacea</taxon>
        <taxon>Malacostraca</taxon>
        <taxon>Eumalacostraca</taxon>
        <taxon>Eucarida</taxon>
        <taxon>Decapoda</taxon>
        <taxon>Pleocyemata</taxon>
        <taxon>Brachyura</taxon>
        <taxon>Eubrachyura</taxon>
        <taxon>Portunoidea</taxon>
        <taxon>Portunidae</taxon>
        <taxon>Portuninae</taxon>
        <taxon>Scylla</taxon>
    </lineage>
</organism>
<feature type="compositionally biased region" description="Pro residues" evidence="1">
    <location>
        <begin position="219"/>
        <end position="238"/>
    </location>
</feature>
<accession>A0AAW0U9F3</accession>
<gene>
    <name evidence="2" type="ORF">O3P69_004993</name>
</gene>
<name>A0AAW0U9F3_SCYPA</name>